<dbReference type="Proteomes" id="UP000190367">
    <property type="component" value="Unassembled WGS sequence"/>
</dbReference>
<accession>A0A1T4P3U0</accession>
<sequence>MGLDLYHFKPCAMPAGKPAAISFSLEELAEADTPAVFLEKHQHLLVQVSVPPDTFSIFIVASEQQQQVVEQQFGIHDNCRLLTGTMESLAPMISEIEKELQLTATPTIITRDLHHGTATFTYQLVQYRTVYPDQTLLHFATYGHQCAQMNARFYEDFTNDRMYFLKADVLRAYGYIQPAKGAEASTPHNFQKDFIDNFEEGTSIFYPGW</sequence>
<evidence type="ECO:0000313" key="2">
    <source>
        <dbReference type="Proteomes" id="UP000190367"/>
    </source>
</evidence>
<name>A0A1T4P3U0_9BACT</name>
<evidence type="ECO:0000313" key="1">
    <source>
        <dbReference type="EMBL" id="SJZ85916.1"/>
    </source>
</evidence>
<keyword evidence="2" id="KW-1185">Reference proteome</keyword>
<protein>
    <submittedName>
        <fullName evidence="1">Uncharacterized protein</fullName>
    </submittedName>
</protein>
<gene>
    <name evidence="1" type="ORF">SAMN04488128_1011886</name>
</gene>
<organism evidence="1 2">
    <name type="scientific">Chitinophaga eiseniae</name>
    <dbReference type="NCBI Taxonomy" id="634771"/>
    <lineage>
        <taxon>Bacteria</taxon>
        <taxon>Pseudomonadati</taxon>
        <taxon>Bacteroidota</taxon>
        <taxon>Chitinophagia</taxon>
        <taxon>Chitinophagales</taxon>
        <taxon>Chitinophagaceae</taxon>
        <taxon>Chitinophaga</taxon>
    </lineage>
</organism>
<proteinExistence type="predicted"/>
<dbReference type="AlphaFoldDB" id="A0A1T4P3U0"/>
<reference evidence="2" key="1">
    <citation type="submission" date="2017-02" db="EMBL/GenBank/DDBJ databases">
        <authorList>
            <person name="Varghese N."/>
            <person name="Submissions S."/>
        </authorList>
    </citation>
    <scope>NUCLEOTIDE SEQUENCE [LARGE SCALE GENOMIC DNA]</scope>
    <source>
        <strain evidence="2">DSM 22224</strain>
    </source>
</reference>
<dbReference type="EMBL" id="FUWZ01000001">
    <property type="protein sequence ID" value="SJZ85916.1"/>
    <property type="molecule type" value="Genomic_DNA"/>
</dbReference>